<feature type="region of interest" description="Disordered" evidence="1">
    <location>
        <begin position="1"/>
        <end position="81"/>
    </location>
</feature>
<dbReference type="PANTHER" id="PTHR33193">
    <property type="entry name" value="DOMAIN PROTEIN, PUTATIVE (DUF3511)-RELATED"/>
    <property type="match status" value="1"/>
</dbReference>
<proteinExistence type="predicted"/>
<dbReference type="PANTHER" id="PTHR33193:SF68">
    <property type="entry name" value="DUF3511 DOMAIN-CONTAINING PROTEIN"/>
    <property type="match status" value="1"/>
</dbReference>
<organism evidence="2 3">
    <name type="scientific">Vigna unguiculata</name>
    <name type="common">Cowpea</name>
    <dbReference type="NCBI Taxonomy" id="3917"/>
    <lineage>
        <taxon>Eukaryota</taxon>
        <taxon>Viridiplantae</taxon>
        <taxon>Streptophyta</taxon>
        <taxon>Embryophyta</taxon>
        <taxon>Tracheophyta</taxon>
        <taxon>Spermatophyta</taxon>
        <taxon>Magnoliopsida</taxon>
        <taxon>eudicotyledons</taxon>
        <taxon>Gunneridae</taxon>
        <taxon>Pentapetalae</taxon>
        <taxon>rosids</taxon>
        <taxon>fabids</taxon>
        <taxon>Fabales</taxon>
        <taxon>Fabaceae</taxon>
        <taxon>Papilionoideae</taxon>
        <taxon>50 kb inversion clade</taxon>
        <taxon>NPAAA clade</taxon>
        <taxon>indigoferoid/millettioid clade</taxon>
        <taxon>Phaseoleae</taxon>
        <taxon>Vigna</taxon>
    </lineage>
</organism>
<gene>
    <name evidence="2" type="ORF">DEO72_LG9g2299</name>
</gene>
<dbReference type="Proteomes" id="UP000501690">
    <property type="component" value="Linkage Group LG9"/>
</dbReference>
<protein>
    <submittedName>
        <fullName evidence="2">Uncharacterized protein</fullName>
    </submittedName>
</protein>
<reference evidence="2 3" key="1">
    <citation type="submission" date="2019-04" db="EMBL/GenBank/DDBJ databases">
        <title>An improved genome assembly and genetic linkage map for asparagus bean, Vigna unguiculata ssp. sesquipedialis.</title>
        <authorList>
            <person name="Xia Q."/>
            <person name="Zhang R."/>
            <person name="Dong Y."/>
        </authorList>
    </citation>
    <scope>NUCLEOTIDE SEQUENCE [LARGE SCALE GENOMIC DNA]</scope>
    <source>
        <tissue evidence="2">Leaf</tissue>
    </source>
</reference>
<dbReference type="AlphaFoldDB" id="A0A4D6N364"/>
<feature type="compositionally biased region" description="Basic and acidic residues" evidence="1">
    <location>
        <begin position="17"/>
        <end position="44"/>
    </location>
</feature>
<evidence type="ECO:0000313" key="3">
    <source>
        <dbReference type="Proteomes" id="UP000501690"/>
    </source>
</evidence>
<evidence type="ECO:0000313" key="2">
    <source>
        <dbReference type="EMBL" id="QCE07281.1"/>
    </source>
</evidence>
<accession>A0A4D6N364</accession>
<keyword evidence="3" id="KW-1185">Reference proteome</keyword>
<name>A0A4D6N364_VIGUN</name>
<dbReference type="InterPro" id="IPR021899">
    <property type="entry name" value="DUF3511"/>
</dbReference>
<dbReference type="EMBL" id="CP039353">
    <property type="protein sequence ID" value="QCE07281.1"/>
    <property type="molecule type" value="Genomic_DNA"/>
</dbReference>
<sequence length="119" mass="13924">MALMKHSMASSLNAVKTDIEQHTKEVRNIHENQMRMERSTERASPRGSLHAESNVRKERKSSWSRSPPQKPEWDDQEAKRKRRVAKYKHYEVEGKVKSSLKEGFHTFKFTCKKVVATLV</sequence>
<dbReference type="Pfam" id="PF12023">
    <property type="entry name" value="DUF3511"/>
    <property type="match status" value="1"/>
</dbReference>
<evidence type="ECO:0000256" key="1">
    <source>
        <dbReference type="SAM" id="MobiDB-lite"/>
    </source>
</evidence>